<accession>A0A5B0SMQ3</accession>
<sequence length="111" mass="12386">MNCTQSTTSLAAQQARHTAHHLLGFEYSIPSIWRSEEEILNRKVHLESAISSQPASQPVIFDPNLLRTHSNPSTTRPETHNPNTGAWFFPGPVVKLQNKQTPGSPLTSFIR</sequence>
<dbReference type="AlphaFoldDB" id="A0A5B0SMQ3"/>
<protein>
    <submittedName>
        <fullName evidence="2">Uncharacterized protein</fullName>
    </submittedName>
</protein>
<organism evidence="2 3">
    <name type="scientific">Puccinia graminis f. sp. tritici</name>
    <dbReference type="NCBI Taxonomy" id="56615"/>
    <lineage>
        <taxon>Eukaryota</taxon>
        <taxon>Fungi</taxon>
        <taxon>Dikarya</taxon>
        <taxon>Basidiomycota</taxon>
        <taxon>Pucciniomycotina</taxon>
        <taxon>Pucciniomycetes</taxon>
        <taxon>Pucciniales</taxon>
        <taxon>Pucciniaceae</taxon>
        <taxon>Puccinia</taxon>
    </lineage>
</organism>
<feature type="compositionally biased region" description="Polar residues" evidence="1">
    <location>
        <begin position="67"/>
        <end position="84"/>
    </location>
</feature>
<proteinExistence type="predicted"/>
<comment type="caution">
    <text evidence="2">The sequence shown here is derived from an EMBL/GenBank/DDBJ whole genome shotgun (WGS) entry which is preliminary data.</text>
</comment>
<evidence type="ECO:0000313" key="3">
    <source>
        <dbReference type="Proteomes" id="UP000325313"/>
    </source>
</evidence>
<evidence type="ECO:0000313" key="2">
    <source>
        <dbReference type="EMBL" id="KAA1137844.1"/>
    </source>
</evidence>
<evidence type="ECO:0000256" key="1">
    <source>
        <dbReference type="SAM" id="MobiDB-lite"/>
    </source>
</evidence>
<name>A0A5B0SMQ3_PUCGR</name>
<feature type="region of interest" description="Disordered" evidence="1">
    <location>
        <begin position="63"/>
        <end position="85"/>
    </location>
</feature>
<gene>
    <name evidence="2" type="ORF">PGTUg99_024886</name>
</gene>
<dbReference type="EMBL" id="VDEP01000005">
    <property type="protein sequence ID" value="KAA1137844.1"/>
    <property type="molecule type" value="Genomic_DNA"/>
</dbReference>
<dbReference type="Proteomes" id="UP000325313">
    <property type="component" value="Unassembled WGS sequence"/>
</dbReference>
<reference evidence="2 3" key="1">
    <citation type="submission" date="2019-05" db="EMBL/GenBank/DDBJ databases">
        <title>Emergence of the Ug99 lineage of the wheat stem rust pathogen through somatic hybridization.</title>
        <authorList>
            <person name="Li F."/>
            <person name="Upadhyaya N.M."/>
            <person name="Sperschneider J."/>
            <person name="Matny O."/>
            <person name="Nguyen-Phuc H."/>
            <person name="Mago R."/>
            <person name="Raley C."/>
            <person name="Miller M.E."/>
            <person name="Silverstein K.A.T."/>
            <person name="Henningsen E."/>
            <person name="Hirsch C.D."/>
            <person name="Visser B."/>
            <person name="Pretorius Z.A."/>
            <person name="Steffenson B.J."/>
            <person name="Schwessinger B."/>
            <person name="Dodds P.N."/>
            <person name="Figueroa M."/>
        </authorList>
    </citation>
    <scope>NUCLEOTIDE SEQUENCE [LARGE SCALE GENOMIC DNA]</scope>
    <source>
        <strain evidence="2 3">Ug99</strain>
    </source>
</reference>